<name>A0A176W257_MARPO</name>
<sequence>MLPLLGLSGAALACTRLFRGYVSLSIRRSNLTLEIVASARRLTTLQGKMTAAKCDWKPNFVPVADTIAFTDDPKCLLRIVSYNILAQIVSLAYLPDYWVDTGKSRPEMKLWRGVVAQIWKNRSEAVVSRLLALDADLLCLQELDEYHTFYKEILDKAGYGSVYVQRGNKKKDGCGIFFKRTRVSLLSEEIIDYNVLVPPLPPGEKEVSDDEVEDGSGDEAAQKIGDLNDVRVRLKRDCVGILAAFKPLEAPDHVFVLANTHIFWQVDPVLMDVKLAQVHHLADSLVTFKSSIAQEQGVDPLVFVTGDFNSLPGDSVYKYLTSGTDLSDQPKALEEDVKVLEDKLVKLDVQSKEENTGEVKEWVVKIDQSSKFPLPTVSLYAYADEEPPFTNYTVTFVGTLDYILFVPSERLKPRTLLALPKPGALEVLGGLPNHNHPSDHLPIGCDFGLY</sequence>
<organism evidence="2 3">
    <name type="scientific">Marchantia polymorpha subsp. ruderalis</name>
    <dbReference type="NCBI Taxonomy" id="1480154"/>
    <lineage>
        <taxon>Eukaryota</taxon>
        <taxon>Viridiplantae</taxon>
        <taxon>Streptophyta</taxon>
        <taxon>Embryophyta</taxon>
        <taxon>Marchantiophyta</taxon>
        <taxon>Marchantiopsida</taxon>
        <taxon>Marchantiidae</taxon>
        <taxon>Marchantiales</taxon>
        <taxon>Marchantiaceae</taxon>
        <taxon>Marchantia</taxon>
    </lineage>
</organism>
<keyword evidence="3" id="KW-1185">Reference proteome</keyword>
<dbReference type="InterPro" id="IPR036691">
    <property type="entry name" value="Endo/exonu/phosph_ase_sf"/>
</dbReference>
<dbReference type="Gene3D" id="3.60.10.10">
    <property type="entry name" value="Endonuclease/exonuclease/phosphatase"/>
    <property type="match status" value="1"/>
</dbReference>
<proteinExistence type="predicted"/>
<comment type="caution">
    <text evidence="2">The sequence shown here is derived from an EMBL/GenBank/DDBJ whole genome shotgun (WGS) entry which is preliminary data.</text>
</comment>
<dbReference type="InterPro" id="IPR050410">
    <property type="entry name" value="CCR4/nocturin_mRNA_transcr"/>
</dbReference>
<dbReference type="InterPro" id="IPR005135">
    <property type="entry name" value="Endo/exonuclease/phosphatase"/>
</dbReference>
<feature type="domain" description="Endonuclease/exonuclease/phosphatase" evidence="1">
    <location>
        <begin position="119"/>
        <end position="440"/>
    </location>
</feature>
<dbReference type="GO" id="GO:0000175">
    <property type="term" value="F:3'-5'-RNA exonuclease activity"/>
    <property type="evidence" value="ECO:0007669"/>
    <property type="project" value="TreeGrafter"/>
</dbReference>
<dbReference type="AlphaFoldDB" id="A0A176W257"/>
<evidence type="ECO:0000313" key="2">
    <source>
        <dbReference type="EMBL" id="OAE26693.1"/>
    </source>
</evidence>
<protein>
    <recommendedName>
        <fullName evidence="1">Endonuclease/exonuclease/phosphatase domain-containing protein</fullName>
    </recommendedName>
</protein>
<evidence type="ECO:0000313" key="3">
    <source>
        <dbReference type="Proteomes" id="UP000077202"/>
    </source>
</evidence>
<dbReference type="SUPFAM" id="SSF56219">
    <property type="entry name" value="DNase I-like"/>
    <property type="match status" value="1"/>
</dbReference>
<accession>A0A176W257</accession>
<evidence type="ECO:0000259" key="1">
    <source>
        <dbReference type="Pfam" id="PF03372"/>
    </source>
</evidence>
<dbReference type="EMBL" id="LVLJ01002132">
    <property type="protein sequence ID" value="OAE26693.1"/>
    <property type="molecule type" value="Genomic_DNA"/>
</dbReference>
<dbReference type="PANTHER" id="PTHR12121">
    <property type="entry name" value="CARBON CATABOLITE REPRESSOR PROTEIN 4"/>
    <property type="match status" value="1"/>
</dbReference>
<dbReference type="Proteomes" id="UP000077202">
    <property type="component" value="Unassembled WGS sequence"/>
</dbReference>
<reference evidence="2" key="1">
    <citation type="submission" date="2016-03" db="EMBL/GenBank/DDBJ databases">
        <title>Mechanisms controlling the formation of the plant cell surface in tip-growing cells are functionally conserved among land plants.</title>
        <authorList>
            <person name="Honkanen S."/>
            <person name="Jones V.A."/>
            <person name="Morieri G."/>
            <person name="Champion C."/>
            <person name="Hetherington A.J."/>
            <person name="Kelly S."/>
            <person name="Saint-Marcoux D."/>
            <person name="Proust H."/>
            <person name="Prescott H."/>
            <person name="Dolan L."/>
        </authorList>
    </citation>
    <scope>NUCLEOTIDE SEQUENCE [LARGE SCALE GENOMIC DNA]</scope>
    <source>
        <tissue evidence="2">Whole gametophyte</tissue>
    </source>
</reference>
<gene>
    <name evidence="2" type="ORF">AXG93_3582s1060</name>
</gene>
<dbReference type="PANTHER" id="PTHR12121:SF68">
    <property type="entry name" value="CARBON CATABOLITE REPRESSOR PROTEIN 4 HOMOLOG 4-RELATED"/>
    <property type="match status" value="1"/>
</dbReference>
<dbReference type="Pfam" id="PF03372">
    <property type="entry name" value="Exo_endo_phos"/>
    <property type="match status" value="1"/>
</dbReference>